<evidence type="ECO:0008006" key="7">
    <source>
        <dbReference type="Google" id="ProtNLM"/>
    </source>
</evidence>
<dbReference type="GO" id="GO:0008270">
    <property type="term" value="F:zinc ion binding"/>
    <property type="evidence" value="ECO:0007669"/>
    <property type="project" value="UniProtKB-KW"/>
</dbReference>
<evidence type="ECO:0000256" key="3">
    <source>
        <dbReference type="ARBA" id="ARBA00022833"/>
    </source>
</evidence>
<dbReference type="Proteomes" id="UP001342314">
    <property type="component" value="Unassembled WGS sequence"/>
</dbReference>
<gene>
    <name evidence="5" type="ORF">Rhopal_006079-T1</name>
</gene>
<keyword evidence="6" id="KW-1185">Reference proteome</keyword>
<keyword evidence="1" id="KW-0479">Metal-binding</keyword>
<dbReference type="GO" id="GO:0003676">
    <property type="term" value="F:nucleic acid binding"/>
    <property type="evidence" value="ECO:0007669"/>
    <property type="project" value="InterPro"/>
</dbReference>
<keyword evidence="3" id="KW-0862">Zinc</keyword>
<dbReference type="SUPFAM" id="SSF54928">
    <property type="entry name" value="RNA-binding domain, RBD"/>
    <property type="match status" value="1"/>
</dbReference>
<feature type="region of interest" description="Disordered" evidence="4">
    <location>
        <begin position="914"/>
        <end position="969"/>
    </location>
</feature>
<dbReference type="InterPro" id="IPR017907">
    <property type="entry name" value="Znf_RING_CS"/>
</dbReference>
<proteinExistence type="predicted"/>
<feature type="region of interest" description="Disordered" evidence="4">
    <location>
        <begin position="440"/>
        <end position="467"/>
    </location>
</feature>
<protein>
    <recommendedName>
        <fullName evidence="7">RING-type domain-containing protein</fullName>
    </recommendedName>
</protein>
<evidence type="ECO:0000313" key="5">
    <source>
        <dbReference type="EMBL" id="GJN93034.1"/>
    </source>
</evidence>
<feature type="compositionally biased region" description="Polar residues" evidence="4">
    <location>
        <begin position="487"/>
        <end position="510"/>
    </location>
</feature>
<accession>A0AAV5GUY8</accession>
<feature type="compositionally biased region" description="Low complexity" evidence="4">
    <location>
        <begin position="38"/>
        <end position="48"/>
    </location>
</feature>
<comment type="caution">
    <text evidence="5">The sequence shown here is derived from an EMBL/GenBank/DDBJ whole genome shotgun (WGS) entry which is preliminary data.</text>
</comment>
<name>A0AAV5GUY8_9BASI</name>
<feature type="compositionally biased region" description="Basic and acidic residues" evidence="4">
    <location>
        <begin position="95"/>
        <end position="105"/>
    </location>
</feature>
<evidence type="ECO:0000256" key="2">
    <source>
        <dbReference type="ARBA" id="ARBA00022771"/>
    </source>
</evidence>
<feature type="region of interest" description="Disordered" evidence="4">
    <location>
        <begin position="1"/>
        <end position="156"/>
    </location>
</feature>
<organism evidence="5 6">
    <name type="scientific">Rhodotorula paludigena</name>
    <dbReference type="NCBI Taxonomy" id="86838"/>
    <lineage>
        <taxon>Eukaryota</taxon>
        <taxon>Fungi</taxon>
        <taxon>Dikarya</taxon>
        <taxon>Basidiomycota</taxon>
        <taxon>Pucciniomycotina</taxon>
        <taxon>Microbotryomycetes</taxon>
        <taxon>Sporidiobolales</taxon>
        <taxon>Sporidiobolaceae</taxon>
        <taxon>Rhodotorula</taxon>
    </lineage>
</organism>
<feature type="compositionally biased region" description="Polar residues" evidence="4">
    <location>
        <begin position="114"/>
        <end position="134"/>
    </location>
</feature>
<reference evidence="5 6" key="1">
    <citation type="submission" date="2021-12" db="EMBL/GenBank/DDBJ databases">
        <title>High titer production of polyol ester of fatty acids by Rhodotorula paludigena BS15 towards product separation-free biomass refinery.</title>
        <authorList>
            <person name="Mano J."/>
            <person name="Ono H."/>
            <person name="Tanaka T."/>
            <person name="Naito K."/>
            <person name="Sushida H."/>
            <person name="Ike M."/>
            <person name="Tokuyasu K."/>
            <person name="Kitaoka M."/>
        </authorList>
    </citation>
    <scope>NUCLEOTIDE SEQUENCE [LARGE SCALE GENOMIC DNA]</scope>
    <source>
        <strain evidence="5 6">BS15</strain>
    </source>
</reference>
<dbReference type="InterPro" id="IPR035979">
    <property type="entry name" value="RBD_domain_sf"/>
</dbReference>
<evidence type="ECO:0000256" key="4">
    <source>
        <dbReference type="SAM" id="MobiDB-lite"/>
    </source>
</evidence>
<evidence type="ECO:0000256" key="1">
    <source>
        <dbReference type="ARBA" id="ARBA00022723"/>
    </source>
</evidence>
<feature type="compositionally biased region" description="Low complexity" evidence="4">
    <location>
        <begin position="920"/>
        <end position="938"/>
    </location>
</feature>
<dbReference type="PROSITE" id="PS00518">
    <property type="entry name" value="ZF_RING_1"/>
    <property type="match status" value="1"/>
</dbReference>
<feature type="region of interest" description="Disordered" evidence="4">
    <location>
        <begin position="487"/>
        <end position="527"/>
    </location>
</feature>
<dbReference type="Gene3D" id="3.30.70.330">
    <property type="match status" value="1"/>
</dbReference>
<keyword evidence="2" id="KW-0863">Zinc-finger</keyword>
<dbReference type="EMBL" id="BQKY01000013">
    <property type="protein sequence ID" value="GJN93034.1"/>
    <property type="molecule type" value="Genomic_DNA"/>
</dbReference>
<feature type="compositionally biased region" description="Basic and acidic residues" evidence="4">
    <location>
        <begin position="455"/>
        <end position="466"/>
    </location>
</feature>
<sequence length="1010" mass="106776">MAPFTRQGSRAGGGAARSSHRRKGAVHASPAPAPPASLAPTALGSSSPIPTSLDAASAGAQVKPLGDVSNSPDPAASPTERAVDEARRSRTRKRAERDKVYRSESEADVFEQTLPDSTTARRATFSQVTSSSRASLAGLGQAQATPMATPPRSSPYVPPHIRRLESKLANKENDPLARFDRSACPEPEDSFYSHVSSSLSFDSPTHSRFSTPNTSFALSPPTASRSHNIKALHLSPAPGHLFSPSSLTSPTTLISRQPYLDPSNHPHPTPILEEFEVDDSFLAPAPPGSARSWADEVEDALTANEEAFLGSSDYHGDCTSSGGDIQVQIGVELRRESVFTAGSSGPGLPEDAVKGDGKECTGCGAAKTDCFVVLDPCGHLLCPVCLNSLINAAAHRPPRPLTCYACAALVVSFKPAEPSIGQARGGVGLVAALRQSLHKGEVERRHASPEQSTDLDAHVGDGIEARRGRRRSSVVAAAIATVLSTPSVTAKTAPVSPQTPKESRVSSSGSPLPGEPYSHRRGRRSSTIGSLVSLESASSADERHDSSLQGSAPCFESVAARRPRISSVSSLALTDYPDGALGPSRAAAPDLFGHPQHSVQQRHLPSALTEAPQPGKQADPIKAVDWPVVRLDNVPWEVTVDQIEAWLPHGTLASDLGNAGSALAAEGDEALAANAGVTMAVHILCNRTDGRTLNQAYIECSSRSAARKIVRLRDGVKLCNRPVHVSIASQSELLETVFPSYRPGFTGVEPNAPLRKNAVPVPLLVQTELTGLLNLCRLETPWAFPRFYNSTVIVRLFTTACAAIEILGTVKHRVNEWQDILTLLVDAILRCPVFWPQQKQKAVRIAASVGFSRSPADSNDKKASLSSPHCSPLQAFDLARSVQVLAPPATPLRFGIPGVFDHLNTILPFDATSSGEAGKSVSSPDADPSVPSPISSDDPGPRDEPSSRVSPYYLGESQQKQHRRRRSSLAAQLGIEPALLDAVAAALGISLSAHDETAAPKGDIIAEQVS</sequence>
<dbReference type="InterPro" id="IPR012677">
    <property type="entry name" value="Nucleotide-bd_a/b_plait_sf"/>
</dbReference>
<dbReference type="AlphaFoldDB" id="A0AAV5GUY8"/>
<evidence type="ECO:0000313" key="6">
    <source>
        <dbReference type="Proteomes" id="UP001342314"/>
    </source>
</evidence>